<evidence type="ECO:0000313" key="2">
    <source>
        <dbReference type="EMBL" id="EHB08869.1"/>
    </source>
</evidence>
<dbReference type="AlphaFoldDB" id="G5BHV8"/>
<gene>
    <name evidence="2" type="ORF">GW7_07468</name>
</gene>
<protein>
    <recommendedName>
        <fullName evidence="4">Aurora kinase A and ninein-interacting protein</fullName>
    </recommendedName>
</protein>
<dbReference type="EMBL" id="JH170405">
    <property type="protein sequence ID" value="EHB08869.1"/>
    <property type="molecule type" value="Genomic_DNA"/>
</dbReference>
<dbReference type="FunCoup" id="G5BHV8">
    <property type="interactions" value="238"/>
</dbReference>
<keyword evidence="1" id="KW-0812">Transmembrane</keyword>
<evidence type="ECO:0000256" key="1">
    <source>
        <dbReference type="SAM" id="Phobius"/>
    </source>
</evidence>
<dbReference type="STRING" id="10181.G5BHV8"/>
<keyword evidence="1" id="KW-1133">Transmembrane helix</keyword>
<reference evidence="2 3" key="1">
    <citation type="journal article" date="2011" name="Nature">
        <title>Genome sequencing reveals insights into physiology and longevity of the naked mole rat.</title>
        <authorList>
            <person name="Kim E.B."/>
            <person name="Fang X."/>
            <person name="Fushan A.A."/>
            <person name="Huang Z."/>
            <person name="Lobanov A.V."/>
            <person name="Han L."/>
            <person name="Marino S.M."/>
            <person name="Sun X."/>
            <person name="Turanov A.A."/>
            <person name="Yang P."/>
            <person name="Yim S.H."/>
            <person name="Zhao X."/>
            <person name="Kasaikina M.V."/>
            <person name="Stoletzki N."/>
            <person name="Peng C."/>
            <person name="Polak P."/>
            <person name="Xiong Z."/>
            <person name="Kiezun A."/>
            <person name="Zhu Y."/>
            <person name="Chen Y."/>
            <person name="Kryukov G.V."/>
            <person name="Zhang Q."/>
            <person name="Peshkin L."/>
            <person name="Yang L."/>
            <person name="Bronson R.T."/>
            <person name="Buffenstein R."/>
            <person name="Wang B."/>
            <person name="Han C."/>
            <person name="Li Q."/>
            <person name="Chen L."/>
            <person name="Zhao W."/>
            <person name="Sunyaev S.R."/>
            <person name="Park T.J."/>
            <person name="Zhang G."/>
            <person name="Wang J."/>
            <person name="Gladyshev V.N."/>
        </authorList>
    </citation>
    <scope>NUCLEOTIDE SEQUENCE [LARGE SCALE GENOMIC DNA]</scope>
</reference>
<dbReference type="GO" id="GO:0000922">
    <property type="term" value="C:spindle pole"/>
    <property type="evidence" value="ECO:0007669"/>
    <property type="project" value="TreeGrafter"/>
</dbReference>
<dbReference type="PANTHER" id="PTHR14526">
    <property type="entry name" value="AURORA KINASE A AND NINEIN-INTERACTING PROTEIN"/>
    <property type="match status" value="1"/>
</dbReference>
<proteinExistence type="predicted"/>
<dbReference type="GO" id="GO:0007051">
    <property type="term" value="P:spindle organization"/>
    <property type="evidence" value="ECO:0007669"/>
    <property type="project" value="TreeGrafter"/>
</dbReference>
<feature type="transmembrane region" description="Helical" evidence="1">
    <location>
        <begin position="32"/>
        <end position="52"/>
    </location>
</feature>
<dbReference type="GO" id="GO:0005813">
    <property type="term" value="C:centrosome"/>
    <property type="evidence" value="ECO:0007669"/>
    <property type="project" value="TreeGrafter"/>
</dbReference>
<name>G5BHV8_HETGA</name>
<dbReference type="Proteomes" id="UP000006813">
    <property type="component" value="Unassembled WGS sequence"/>
</dbReference>
<keyword evidence="1" id="KW-0472">Membrane</keyword>
<dbReference type="InParanoid" id="G5BHV8"/>
<dbReference type="InterPro" id="IPR029286">
    <property type="entry name" value="AUNIP"/>
</dbReference>
<evidence type="ECO:0000313" key="3">
    <source>
        <dbReference type="Proteomes" id="UP000006813"/>
    </source>
</evidence>
<dbReference type="Pfam" id="PF15334">
    <property type="entry name" value="AIB"/>
    <property type="match status" value="1"/>
</dbReference>
<dbReference type="PANTHER" id="PTHR14526:SF2">
    <property type="entry name" value="AURORA KINASE A AND NINEIN-INTERACTING PROTEIN"/>
    <property type="match status" value="1"/>
</dbReference>
<sequence>MLEDDVQHISPRETIGCKRCPECPGWFCHWCLLNLSCLAYFLILIGSLILFLPSQTHLIKPGTKMLTLLPRERKPVSFTQRRIPSAGIKQTSIASFTLKTGMTDVGNQSSVSSHTESQINKESKTDTTQLDCLIRDSEDDCIAPPLAMSTPEDIQETGLSPWSHKTSGHYNVRSPFLTMPQPNSLVCAGDSKASLAFSCLLDQKDSSRKKEWFYGSEKNYQGMERHIRPPGGKCHQLLDKAKSERKVSVKENRQRSVHLQTFRESWSRENTESVKQNRCPVSVFSWDSEKNDKESWSQLFTEDSQGQRVIAHRRAPFQDVSNTWHQGLGHFPTSPRAESQAGHTQLNLQPDLLLTQDSEGNQVIRHQF</sequence>
<dbReference type="eggNOG" id="ENOG502SFBZ">
    <property type="taxonomic scope" value="Eukaryota"/>
</dbReference>
<organism evidence="2 3">
    <name type="scientific">Heterocephalus glaber</name>
    <name type="common">Naked mole rat</name>
    <dbReference type="NCBI Taxonomy" id="10181"/>
    <lineage>
        <taxon>Eukaryota</taxon>
        <taxon>Metazoa</taxon>
        <taxon>Chordata</taxon>
        <taxon>Craniata</taxon>
        <taxon>Vertebrata</taxon>
        <taxon>Euteleostomi</taxon>
        <taxon>Mammalia</taxon>
        <taxon>Eutheria</taxon>
        <taxon>Euarchontoglires</taxon>
        <taxon>Glires</taxon>
        <taxon>Rodentia</taxon>
        <taxon>Hystricomorpha</taxon>
        <taxon>Bathyergidae</taxon>
        <taxon>Heterocephalus</taxon>
    </lineage>
</organism>
<accession>G5BHV8</accession>
<evidence type="ECO:0008006" key="4">
    <source>
        <dbReference type="Google" id="ProtNLM"/>
    </source>
</evidence>